<evidence type="ECO:0000259" key="1">
    <source>
        <dbReference type="Pfam" id="PF01551"/>
    </source>
</evidence>
<evidence type="ECO:0000313" key="3">
    <source>
        <dbReference type="Proteomes" id="UP000239907"/>
    </source>
</evidence>
<proteinExistence type="predicted"/>
<feature type="domain" description="M23ase beta-sheet core" evidence="1">
    <location>
        <begin position="128"/>
        <end position="211"/>
    </location>
</feature>
<dbReference type="PANTHER" id="PTHR21666:SF270">
    <property type="entry name" value="MUREIN HYDROLASE ACTIVATOR ENVC"/>
    <property type="match status" value="1"/>
</dbReference>
<dbReference type="EMBL" id="MQWA01000001">
    <property type="protein sequence ID" value="PQJ28510.1"/>
    <property type="molecule type" value="Genomic_DNA"/>
</dbReference>
<dbReference type="CDD" id="cd12797">
    <property type="entry name" value="M23_peptidase"/>
    <property type="match status" value="1"/>
</dbReference>
<accession>A0A2S7U1Q1</accession>
<dbReference type="Pfam" id="PF01551">
    <property type="entry name" value="Peptidase_M23"/>
    <property type="match status" value="1"/>
</dbReference>
<protein>
    <recommendedName>
        <fullName evidence="1">M23ase beta-sheet core domain-containing protein</fullName>
    </recommendedName>
</protein>
<organism evidence="2 3">
    <name type="scientific">Rubritalea profundi</name>
    <dbReference type="NCBI Taxonomy" id="1658618"/>
    <lineage>
        <taxon>Bacteria</taxon>
        <taxon>Pseudomonadati</taxon>
        <taxon>Verrucomicrobiota</taxon>
        <taxon>Verrucomicrobiia</taxon>
        <taxon>Verrucomicrobiales</taxon>
        <taxon>Rubritaleaceae</taxon>
        <taxon>Rubritalea</taxon>
    </lineage>
</organism>
<dbReference type="GO" id="GO:0004222">
    <property type="term" value="F:metalloendopeptidase activity"/>
    <property type="evidence" value="ECO:0007669"/>
    <property type="project" value="TreeGrafter"/>
</dbReference>
<dbReference type="InterPro" id="IPR050570">
    <property type="entry name" value="Cell_wall_metabolism_enzyme"/>
</dbReference>
<dbReference type="OrthoDB" id="189325at2"/>
<dbReference type="AlphaFoldDB" id="A0A2S7U1Q1"/>
<evidence type="ECO:0000313" key="2">
    <source>
        <dbReference type="EMBL" id="PQJ28510.1"/>
    </source>
</evidence>
<dbReference type="PANTHER" id="PTHR21666">
    <property type="entry name" value="PEPTIDASE-RELATED"/>
    <property type="match status" value="1"/>
</dbReference>
<keyword evidence="3" id="KW-1185">Reference proteome</keyword>
<sequence length="283" mass="30894">MPIVLSRLVPALFFGLFFYVGYLMMFTHHVPEAPVQSLDTWQKADAPYGIPLNLNEPSVTQKFDPRMQLHSPFEAALIPRAPRFEAAMGSEHAALTYNAQGFMEVNSMRGGNHTGDDINGIGGQDSDFGDAVYAVANGLVVYAGTPSDGWGKTIILAHRLPDGRKLHSMYAHLNSIEVALQSHIGRGAQIGSVGTAGGRYLAHLHLEMRETDGFSPQAGYSSHPFDRLDPEATITANRNANDDSLNPSTLSILQQSKRSKAPLPEMDAKSALKFQEFLQRSSK</sequence>
<dbReference type="InterPro" id="IPR016047">
    <property type="entry name" value="M23ase_b-sheet_dom"/>
</dbReference>
<dbReference type="RefSeq" id="WP_105043014.1">
    <property type="nucleotide sequence ID" value="NZ_MQWA01000001.1"/>
</dbReference>
<dbReference type="InterPro" id="IPR011055">
    <property type="entry name" value="Dup_hybrid_motif"/>
</dbReference>
<reference evidence="2 3" key="1">
    <citation type="submission" date="2016-12" db="EMBL/GenBank/DDBJ databases">
        <title>Study of bacterial adaptation to deep sea.</title>
        <authorList>
            <person name="Song J."/>
            <person name="Yoshizawa S."/>
            <person name="Kogure K."/>
        </authorList>
    </citation>
    <scope>NUCLEOTIDE SEQUENCE [LARGE SCALE GENOMIC DNA]</scope>
    <source>
        <strain evidence="2 3">SAORIC-165</strain>
    </source>
</reference>
<name>A0A2S7U1Q1_9BACT</name>
<dbReference type="Gene3D" id="2.70.70.10">
    <property type="entry name" value="Glucose Permease (Domain IIA)"/>
    <property type="match status" value="1"/>
</dbReference>
<dbReference type="SUPFAM" id="SSF51261">
    <property type="entry name" value="Duplicated hybrid motif"/>
    <property type="match status" value="1"/>
</dbReference>
<gene>
    <name evidence="2" type="ORF">BSZ32_08305</name>
</gene>
<dbReference type="Proteomes" id="UP000239907">
    <property type="component" value="Unassembled WGS sequence"/>
</dbReference>
<comment type="caution">
    <text evidence="2">The sequence shown here is derived from an EMBL/GenBank/DDBJ whole genome shotgun (WGS) entry which is preliminary data.</text>
</comment>